<keyword evidence="3" id="KW-1185">Reference proteome</keyword>
<feature type="compositionally biased region" description="Gly residues" evidence="1">
    <location>
        <begin position="223"/>
        <end position="237"/>
    </location>
</feature>
<name>A0AAV0YPF2_VICFA</name>
<dbReference type="EMBL" id="OX451736">
    <property type="protein sequence ID" value="CAI8588011.1"/>
    <property type="molecule type" value="Genomic_DNA"/>
</dbReference>
<reference evidence="2 3" key="1">
    <citation type="submission" date="2023-01" db="EMBL/GenBank/DDBJ databases">
        <authorList>
            <person name="Kreplak J."/>
        </authorList>
    </citation>
    <scope>NUCLEOTIDE SEQUENCE [LARGE SCALE GENOMIC DNA]</scope>
</reference>
<dbReference type="GO" id="GO:0010115">
    <property type="term" value="P:regulation of abscisic acid biosynthetic process"/>
    <property type="evidence" value="ECO:0007669"/>
    <property type="project" value="InterPro"/>
</dbReference>
<evidence type="ECO:0000313" key="3">
    <source>
        <dbReference type="Proteomes" id="UP001157006"/>
    </source>
</evidence>
<evidence type="ECO:0000313" key="2">
    <source>
        <dbReference type="EMBL" id="CAI8588011.1"/>
    </source>
</evidence>
<dbReference type="AlphaFoldDB" id="A0AAV0YPF2"/>
<gene>
    <name evidence="2" type="ORF">VFH_I327480</name>
</gene>
<feature type="compositionally biased region" description="Polar residues" evidence="1">
    <location>
        <begin position="1"/>
        <end position="10"/>
    </location>
</feature>
<organism evidence="2 3">
    <name type="scientific">Vicia faba</name>
    <name type="common">Broad bean</name>
    <name type="synonym">Faba vulgaris</name>
    <dbReference type="NCBI Taxonomy" id="3906"/>
    <lineage>
        <taxon>Eukaryota</taxon>
        <taxon>Viridiplantae</taxon>
        <taxon>Streptophyta</taxon>
        <taxon>Embryophyta</taxon>
        <taxon>Tracheophyta</taxon>
        <taxon>Spermatophyta</taxon>
        <taxon>Magnoliopsida</taxon>
        <taxon>eudicotyledons</taxon>
        <taxon>Gunneridae</taxon>
        <taxon>Pentapetalae</taxon>
        <taxon>rosids</taxon>
        <taxon>fabids</taxon>
        <taxon>Fabales</taxon>
        <taxon>Fabaceae</taxon>
        <taxon>Papilionoideae</taxon>
        <taxon>50 kb inversion clade</taxon>
        <taxon>NPAAA clade</taxon>
        <taxon>Hologalegina</taxon>
        <taxon>IRL clade</taxon>
        <taxon>Fabeae</taxon>
        <taxon>Vicia</taxon>
    </lineage>
</organism>
<sequence>MDSYYNTSSYGGQGKQHRPGQNHSNSELLYSAKVLSDAAQSVYNHEPGKMDKAKVATAASNVLGAAGVDESKGFGMYVDKAAVYLNKHDSSYGGKTGHSGGGFGVSGGYGNKVKVTEHSESGYGRYGGSYNRNNTENGYGSGRYGASGGYGNNNESRYGGERYGGSGGYGNINDSGYGGGRSSDGGYRNNNESGYGVRRPGYGAADNREGVRSSGSYGEQNYSGGGYGYGGNSGGAYGDESSGRGYGRDGGDSRSGGGYGYDY</sequence>
<feature type="region of interest" description="Disordered" evidence="1">
    <location>
        <begin position="1"/>
        <end position="27"/>
    </location>
</feature>
<feature type="compositionally biased region" description="Low complexity" evidence="1">
    <location>
        <begin position="213"/>
        <end position="222"/>
    </location>
</feature>
<dbReference type="PANTHER" id="PTHR35098:SF1">
    <property type="entry name" value="NODULIN-RELATED PROTEIN 2"/>
    <property type="match status" value="1"/>
</dbReference>
<dbReference type="PANTHER" id="PTHR35098">
    <property type="entry name" value="EXPRESSED PROTEIN"/>
    <property type="match status" value="1"/>
</dbReference>
<dbReference type="InterPro" id="IPR040294">
    <property type="entry name" value="Nodulin-rel_1/2"/>
</dbReference>
<feature type="region of interest" description="Disordered" evidence="1">
    <location>
        <begin position="175"/>
        <end position="263"/>
    </location>
</feature>
<protein>
    <submittedName>
        <fullName evidence="2">Uncharacterized protein</fullName>
    </submittedName>
</protein>
<evidence type="ECO:0000256" key="1">
    <source>
        <dbReference type="SAM" id="MobiDB-lite"/>
    </source>
</evidence>
<dbReference type="Proteomes" id="UP001157006">
    <property type="component" value="Chromosome 1L"/>
</dbReference>
<dbReference type="GO" id="GO:0009408">
    <property type="term" value="P:response to heat"/>
    <property type="evidence" value="ECO:0007669"/>
    <property type="project" value="InterPro"/>
</dbReference>
<accession>A0AAV0YPF2</accession>
<proteinExistence type="predicted"/>
<feature type="compositionally biased region" description="Gly residues" evidence="1">
    <location>
        <begin position="253"/>
        <end position="263"/>
    </location>
</feature>